<evidence type="ECO:0000313" key="1">
    <source>
        <dbReference type="EMBL" id="JAH59114.1"/>
    </source>
</evidence>
<sequence length="46" mass="5487">MVVQCFRMSIVAHCYEMFEEKRQYYCLYDPAELIYCVHQSIMSNGG</sequence>
<name>A0A0E9TZL9_ANGAN</name>
<proteinExistence type="predicted"/>
<protein>
    <submittedName>
        <fullName evidence="1">Uncharacterized protein</fullName>
    </submittedName>
</protein>
<reference evidence="1" key="1">
    <citation type="submission" date="2014-11" db="EMBL/GenBank/DDBJ databases">
        <authorList>
            <person name="Amaro Gonzalez C."/>
        </authorList>
    </citation>
    <scope>NUCLEOTIDE SEQUENCE</scope>
</reference>
<organism evidence="1">
    <name type="scientific">Anguilla anguilla</name>
    <name type="common">European freshwater eel</name>
    <name type="synonym">Muraena anguilla</name>
    <dbReference type="NCBI Taxonomy" id="7936"/>
    <lineage>
        <taxon>Eukaryota</taxon>
        <taxon>Metazoa</taxon>
        <taxon>Chordata</taxon>
        <taxon>Craniata</taxon>
        <taxon>Vertebrata</taxon>
        <taxon>Euteleostomi</taxon>
        <taxon>Actinopterygii</taxon>
        <taxon>Neopterygii</taxon>
        <taxon>Teleostei</taxon>
        <taxon>Anguilliformes</taxon>
        <taxon>Anguillidae</taxon>
        <taxon>Anguilla</taxon>
    </lineage>
</organism>
<reference evidence="1" key="2">
    <citation type="journal article" date="2015" name="Fish Shellfish Immunol.">
        <title>Early steps in the European eel (Anguilla anguilla)-Vibrio vulnificus interaction in the gills: Role of the RtxA13 toxin.</title>
        <authorList>
            <person name="Callol A."/>
            <person name="Pajuelo D."/>
            <person name="Ebbesson L."/>
            <person name="Teles M."/>
            <person name="MacKenzie S."/>
            <person name="Amaro C."/>
        </authorList>
    </citation>
    <scope>NUCLEOTIDE SEQUENCE</scope>
</reference>
<accession>A0A0E9TZL9</accession>
<dbReference type="AlphaFoldDB" id="A0A0E9TZL9"/>
<dbReference type="EMBL" id="GBXM01049463">
    <property type="protein sequence ID" value="JAH59114.1"/>
    <property type="molecule type" value="Transcribed_RNA"/>
</dbReference>